<proteinExistence type="predicted"/>
<evidence type="ECO:0000313" key="3">
    <source>
        <dbReference type="EMBL" id="CAL1585673.1"/>
    </source>
</evidence>
<gene>
    <name evidence="3" type="ORF">KC01_LOCUS15874</name>
</gene>
<accession>A0AAV2K6V0</accession>
<dbReference type="Pfam" id="PF16092">
    <property type="entry name" value="CFAP61_N"/>
    <property type="match status" value="1"/>
</dbReference>
<dbReference type="PANTHER" id="PTHR21178:SF8">
    <property type="entry name" value="CILIA- AND FLAGELLA-ASSOCIATED PROTEIN 61"/>
    <property type="match status" value="1"/>
</dbReference>
<protein>
    <recommendedName>
        <fullName evidence="2">Cilia- and flagella-associated protein 61 N-terminal domain-containing protein</fullName>
    </recommendedName>
</protein>
<evidence type="ECO:0000259" key="2">
    <source>
        <dbReference type="Pfam" id="PF16092"/>
    </source>
</evidence>
<reference evidence="3 4" key="1">
    <citation type="submission" date="2024-04" db="EMBL/GenBank/DDBJ databases">
        <authorList>
            <person name="Waldvogel A.-M."/>
            <person name="Schoenle A."/>
        </authorList>
    </citation>
    <scope>NUCLEOTIDE SEQUENCE [LARGE SCALE GENOMIC DNA]</scope>
</reference>
<dbReference type="InterPro" id="IPR038884">
    <property type="entry name" value="CFAP61"/>
</dbReference>
<dbReference type="InterPro" id="IPR032151">
    <property type="entry name" value="CFAP61_N"/>
</dbReference>
<dbReference type="EMBL" id="OZ035839">
    <property type="protein sequence ID" value="CAL1585673.1"/>
    <property type="molecule type" value="Genomic_DNA"/>
</dbReference>
<dbReference type="PANTHER" id="PTHR21178">
    <property type="entry name" value="CILIA- AND FLAGELLA-ASSOCIATED PROTEIN 61"/>
    <property type="match status" value="1"/>
</dbReference>
<feature type="region of interest" description="Disordered" evidence="1">
    <location>
        <begin position="256"/>
        <end position="296"/>
    </location>
</feature>
<feature type="domain" description="Cilia- and flagella-associated protein 61 N-terminal" evidence="2">
    <location>
        <begin position="7"/>
        <end position="252"/>
    </location>
</feature>
<dbReference type="AlphaFoldDB" id="A0AAV2K6V0"/>
<sequence length="826" mass="92410">MSLRGFSVRRSESSDAEQITALLQKNHCPVFGRVNVLHLLEKANLCVSLVSDLDLVLAHASFLDHPIEGLVDQREWEELVQCISGTSRYTPMNSLFLHLFVSDASFAAEASLEIIRAVYRAVPELKFILLLSPHLHKLDQVLEQIFEPLQSDSDLKCVAQVCSREQHWPQLSIRPARVEDHDDVMQIFSEQTTLQTIMKKPFFLTELMEKQSEQNHSAVCEINGAAVGFISVTTTINVKNLLRLYNLSQCEGAFPEHGGQSEEGKLHSDQSEEGRLQTDKPESREEPGAAQTEPLSHSHKAFSVQFFTIHKDYESRSVDFLPYLFKLFPDRDLCLVTVPTMAPELPLVHNFSRISPRDPAGPLHELYVLHRIALRPVVVRRALPSDRPLLVDLVRRLDHGDVLLQDLDQFYQTETDQDCVGVQSFVVQVGPQVLGVVVIRDEQEVEFLRAHYSLEDFIYFSLHSYHQHAALRHFVLHWSQRHCRQLVFREVLRLSTRTCLYYRVYPRDVHMSCCVDLDLLLDCAVPVRPRPQIDFPLEELGQNAPSNLITDPQGGGQTPFSLFLVSRKLTLEQKVVVNARITVCGASETGLSLIQTLCCSPHLRFNNLTLVSTYGYHGDDEYLHFLSTSRVCYSHALSHSQGTLFPLSSLKTIRGSVVAIDRKCKHVQVCSDRKSSTAAPSGDWLRYDLLLLCSGLQYQVPSEIGSEPVPLNLWTLEDPEDREELCASPVPHSSSLSESPVSHSSSVSLRSLTPALCVSGLSLQLCESPVSHSSPLCASPVSHSSSVRLRSLTPALCVSGLSLQLCASPVSNSSSVRLRSLTPVVS</sequence>
<feature type="compositionally biased region" description="Basic and acidic residues" evidence="1">
    <location>
        <begin position="259"/>
        <end position="287"/>
    </location>
</feature>
<evidence type="ECO:0000313" key="4">
    <source>
        <dbReference type="Proteomes" id="UP001497482"/>
    </source>
</evidence>
<name>A0AAV2K6V0_KNICA</name>
<keyword evidence="4" id="KW-1185">Reference proteome</keyword>
<dbReference type="Proteomes" id="UP001497482">
    <property type="component" value="Chromosome 17"/>
</dbReference>
<organism evidence="3 4">
    <name type="scientific">Knipowitschia caucasica</name>
    <name type="common">Caucasian dwarf goby</name>
    <name type="synonym">Pomatoschistus caucasicus</name>
    <dbReference type="NCBI Taxonomy" id="637954"/>
    <lineage>
        <taxon>Eukaryota</taxon>
        <taxon>Metazoa</taxon>
        <taxon>Chordata</taxon>
        <taxon>Craniata</taxon>
        <taxon>Vertebrata</taxon>
        <taxon>Euteleostomi</taxon>
        <taxon>Actinopterygii</taxon>
        <taxon>Neopterygii</taxon>
        <taxon>Teleostei</taxon>
        <taxon>Neoteleostei</taxon>
        <taxon>Acanthomorphata</taxon>
        <taxon>Gobiaria</taxon>
        <taxon>Gobiiformes</taxon>
        <taxon>Gobioidei</taxon>
        <taxon>Gobiidae</taxon>
        <taxon>Gobiinae</taxon>
        <taxon>Knipowitschia</taxon>
    </lineage>
</organism>
<evidence type="ECO:0000256" key="1">
    <source>
        <dbReference type="SAM" id="MobiDB-lite"/>
    </source>
</evidence>